<keyword evidence="10 12" id="KW-0472">Membrane</keyword>
<dbReference type="PANTHER" id="PTHR11537:SF254">
    <property type="entry name" value="POTASSIUM VOLTAGE-GATED CHANNEL PROTEIN SHAB"/>
    <property type="match status" value="1"/>
</dbReference>
<name>A0ABU3U933_9FLAO</name>
<dbReference type="Pfam" id="PF00520">
    <property type="entry name" value="Ion_trans"/>
    <property type="match status" value="1"/>
</dbReference>
<feature type="transmembrane region" description="Helical" evidence="12">
    <location>
        <begin position="119"/>
        <end position="142"/>
    </location>
</feature>
<feature type="transmembrane region" description="Helical" evidence="12">
    <location>
        <begin position="244"/>
        <end position="266"/>
    </location>
</feature>
<keyword evidence="6" id="KW-0851">Voltage-gated channel</keyword>
<evidence type="ECO:0000256" key="6">
    <source>
        <dbReference type="ARBA" id="ARBA00022882"/>
    </source>
</evidence>
<keyword evidence="4 12" id="KW-0812">Transmembrane</keyword>
<evidence type="ECO:0000256" key="9">
    <source>
        <dbReference type="ARBA" id="ARBA00023065"/>
    </source>
</evidence>
<proteinExistence type="predicted"/>
<accession>A0ABU3U933</accession>
<dbReference type="InterPro" id="IPR028325">
    <property type="entry name" value="VG_K_chnl"/>
</dbReference>
<protein>
    <submittedName>
        <fullName evidence="14">Ion transporter</fullName>
    </submittedName>
</protein>
<dbReference type="InterPro" id="IPR027359">
    <property type="entry name" value="Volt_channel_dom_sf"/>
</dbReference>
<evidence type="ECO:0000256" key="10">
    <source>
        <dbReference type="ARBA" id="ARBA00023136"/>
    </source>
</evidence>
<feature type="transmembrane region" description="Helical" evidence="12">
    <location>
        <begin position="89"/>
        <end position="107"/>
    </location>
</feature>
<evidence type="ECO:0000256" key="11">
    <source>
        <dbReference type="ARBA" id="ARBA00023303"/>
    </source>
</evidence>
<reference evidence="14 15" key="1">
    <citation type="submission" date="2023-10" db="EMBL/GenBank/DDBJ databases">
        <title>Marimonas sp. nov. isolated from tidal mud flat.</title>
        <authorList>
            <person name="Jaincy N.J."/>
            <person name="Srinivasan S."/>
            <person name="Lee S.-S."/>
        </authorList>
    </citation>
    <scope>NUCLEOTIDE SEQUENCE [LARGE SCALE GENOMIC DNA]</scope>
    <source>
        <strain evidence="14 15">MJ-SS3</strain>
    </source>
</reference>
<evidence type="ECO:0000259" key="13">
    <source>
        <dbReference type="Pfam" id="PF00520"/>
    </source>
</evidence>
<evidence type="ECO:0000256" key="1">
    <source>
        <dbReference type="ARBA" id="ARBA00004141"/>
    </source>
</evidence>
<evidence type="ECO:0000256" key="5">
    <source>
        <dbReference type="ARBA" id="ARBA00022826"/>
    </source>
</evidence>
<sequence>MSNKTTNRHLRRLRRYFLKVKINFLKIADLLFLKKRELKPWQIKLHEIIFGANTKSGKLFDVVLFYVIIASIILVMLESVRELDAKFHLLFKILEWIITILFTIEYITRIITIKSPRKYVFSFYGIIDLLSTIPMYLSFFIVGSHSLVALRALRLLRVFRILKLARYMGESTNFVIALKESRAKIGVFLSFVVIICIILGTIMYLIETPESGFTSIPRSVYWAIVTLTTVGYGDIAPATPLGQLIASAIMILGYGIIAIPTGIVSAQMVKQPTKKAVVTEVESCPNCLYDNQTIDADYCSKCGFKLHNE</sequence>
<evidence type="ECO:0000313" key="15">
    <source>
        <dbReference type="Proteomes" id="UP001268651"/>
    </source>
</evidence>
<organism evidence="14 15">
    <name type="scientific">Gilvirhabdus luticola</name>
    <dbReference type="NCBI Taxonomy" id="3079858"/>
    <lineage>
        <taxon>Bacteria</taxon>
        <taxon>Pseudomonadati</taxon>
        <taxon>Bacteroidota</taxon>
        <taxon>Flavobacteriia</taxon>
        <taxon>Flavobacteriales</taxon>
        <taxon>Flavobacteriaceae</taxon>
        <taxon>Gilvirhabdus</taxon>
    </lineage>
</organism>
<keyword evidence="7" id="KW-0630">Potassium</keyword>
<dbReference type="SUPFAM" id="SSF81324">
    <property type="entry name" value="Voltage-gated potassium channels"/>
    <property type="match status" value="1"/>
</dbReference>
<keyword evidence="3" id="KW-0633">Potassium transport</keyword>
<evidence type="ECO:0000256" key="2">
    <source>
        <dbReference type="ARBA" id="ARBA00022448"/>
    </source>
</evidence>
<keyword evidence="5" id="KW-0631">Potassium channel</keyword>
<dbReference type="Proteomes" id="UP001268651">
    <property type="component" value="Unassembled WGS sequence"/>
</dbReference>
<dbReference type="Gene3D" id="1.10.287.70">
    <property type="match status" value="1"/>
</dbReference>
<dbReference type="EMBL" id="JAWHTF010000007">
    <property type="protein sequence ID" value="MDU8886908.1"/>
    <property type="molecule type" value="Genomic_DNA"/>
</dbReference>
<keyword evidence="11" id="KW-0407">Ion channel</keyword>
<evidence type="ECO:0000256" key="8">
    <source>
        <dbReference type="ARBA" id="ARBA00022989"/>
    </source>
</evidence>
<evidence type="ECO:0000256" key="4">
    <source>
        <dbReference type="ARBA" id="ARBA00022692"/>
    </source>
</evidence>
<evidence type="ECO:0000256" key="7">
    <source>
        <dbReference type="ARBA" id="ARBA00022958"/>
    </source>
</evidence>
<dbReference type="InterPro" id="IPR005821">
    <property type="entry name" value="Ion_trans_dom"/>
</dbReference>
<feature type="transmembrane region" description="Helical" evidence="12">
    <location>
        <begin position="59"/>
        <end position="77"/>
    </location>
</feature>
<keyword evidence="15" id="KW-1185">Reference proteome</keyword>
<evidence type="ECO:0000313" key="14">
    <source>
        <dbReference type="EMBL" id="MDU8886908.1"/>
    </source>
</evidence>
<dbReference type="Gene3D" id="1.20.120.350">
    <property type="entry name" value="Voltage-gated potassium channels. Chain C"/>
    <property type="match status" value="1"/>
</dbReference>
<evidence type="ECO:0000256" key="3">
    <source>
        <dbReference type="ARBA" id="ARBA00022538"/>
    </source>
</evidence>
<keyword evidence="9" id="KW-0406">Ion transport</keyword>
<gene>
    <name evidence="14" type="ORF">RXV94_12110</name>
</gene>
<comment type="caution">
    <text evidence="14">The sequence shown here is derived from an EMBL/GenBank/DDBJ whole genome shotgun (WGS) entry which is preliminary data.</text>
</comment>
<dbReference type="PANTHER" id="PTHR11537">
    <property type="entry name" value="VOLTAGE-GATED POTASSIUM CHANNEL"/>
    <property type="match status" value="1"/>
</dbReference>
<feature type="domain" description="Ion transport" evidence="13">
    <location>
        <begin position="58"/>
        <end position="269"/>
    </location>
</feature>
<evidence type="ECO:0000256" key="12">
    <source>
        <dbReference type="SAM" id="Phobius"/>
    </source>
</evidence>
<comment type="subcellular location">
    <subcellularLocation>
        <location evidence="1">Membrane</location>
        <topology evidence="1">Multi-pass membrane protein</topology>
    </subcellularLocation>
</comment>
<dbReference type="RefSeq" id="WP_316663005.1">
    <property type="nucleotide sequence ID" value="NZ_JAWHTF010000007.1"/>
</dbReference>
<feature type="transmembrane region" description="Helical" evidence="12">
    <location>
        <begin position="185"/>
        <end position="206"/>
    </location>
</feature>
<keyword evidence="8 12" id="KW-1133">Transmembrane helix</keyword>
<dbReference type="PRINTS" id="PR00169">
    <property type="entry name" value="KCHANNEL"/>
</dbReference>
<keyword evidence="2" id="KW-0813">Transport</keyword>